<dbReference type="EMBL" id="MT141275">
    <property type="protein sequence ID" value="QJA57464.1"/>
    <property type="molecule type" value="Genomic_DNA"/>
</dbReference>
<dbReference type="AlphaFoldDB" id="A0A6M3IJB2"/>
<sequence length="60" mass="7061">MTITKRTLERWRKEALFLEEGLKGWGSAAENTRLVRGLCMQVIRMTAELLDQHLMKERKS</sequence>
<gene>
    <name evidence="1" type="ORF">MM415B01632_0012</name>
</gene>
<evidence type="ECO:0000313" key="1">
    <source>
        <dbReference type="EMBL" id="QJA57464.1"/>
    </source>
</evidence>
<accession>A0A6M3IJB2</accession>
<proteinExistence type="predicted"/>
<protein>
    <submittedName>
        <fullName evidence="1">Uncharacterized protein</fullName>
    </submittedName>
</protein>
<reference evidence="1" key="1">
    <citation type="submission" date="2020-03" db="EMBL/GenBank/DDBJ databases">
        <title>The deep terrestrial virosphere.</title>
        <authorList>
            <person name="Holmfeldt K."/>
            <person name="Nilsson E."/>
            <person name="Simone D."/>
            <person name="Lopez-Fernandez M."/>
            <person name="Wu X."/>
            <person name="de Brujin I."/>
            <person name="Lundin D."/>
            <person name="Andersson A."/>
            <person name="Bertilsson S."/>
            <person name="Dopson M."/>
        </authorList>
    </citation>
    <scope>NUCLEOTIDE SEQUENCE</scope>
    <source>
        <strain evidence="1">MM415B01632</strain>
    </source>
</reference>
<organism evidence="1">
    <name type="scientific">viral metagenome</name>
    <dbReference type="NCBI Taxonomy" id="1070528"/>
    <lineage>
        <taxon>unclassified sequences</taxon>
        <taxon>metagenomes</taxon>
        <taxon>organismal metagenomes</taxon>
    </lineage>
</organism>
<name>A0A6M3IJB2_9ZZZZ</name>